<comment type="caution">
    <text evidence="2">The sequence shown here is derived from an EMBL/GenBank/DDBJ whole genome shotgun (WGS) entry which is preliminary data.</text>
</comment>
<proteinExistence type="predicted"/>
<sequence length="359" mass="41565">MSQESPNKNDNNKSEEVDLLVFFNLIGSAFGKVYSFFEKIVMTIYKLIIAILKHLFASAKWYALGLILSFSLGCLIDSYKENYYGANMFIETNFNSTRQVYENIRNLKQLASIDHDSKEIARQLKITEEQASHIKNFYIVPDIDKNTQMEMYIEYRSTLDSVSKLKSTFKDYLKGLNNYSFTAHKLAVLSTDKNIYKNLKNNFIAFLRKNPYLDSLKNINIINIKAKITDLKSQINKLDSLNNSYLSIRIKESDKSVNSKGSNGTNFYMGNSQPNELLVDESKITSLLFSLKQEKTELENELNLNQNIIDVVSDFPPSGYDVSEWTDYKKYTLPILTLMFIFIVIMLLNLNRFLKQHNE</sequence>
<dbReference type="Proteomes" id="UP000605013">
    <property type="component" value="Unassembled WGS sequence"/>
</dbReference>
<keyword evidence="1" id="KW-1133">Transmembrane helix</keyword>
<evidence type="ECO:0000313" key="2">
    <source>
        <dbReference type="EMBL" id="MBL7558501.1"/>
    </source>
</evidence>
<feature type="transmembrane region" description="Helical" evidence="1">
    <location>
        <begin position="20"/>
        <end position="41"/>
    </location>
</feature>
<name>A0ABS1WHA5_9FLAO</name>
<keyword evidence="3" id="KW-1185">Reference proteome</keyword>
<organism evidence="2 3">
    <name type="scientific">Olleya sediminilitoris</name>
    <dbReference type="NCBI Taxonomy" id="2795739"/>
    <lineage>
        <taxon>Bacteria</taxon>
        <taxon>Pseudomonadati</taxon>
        <taxon>Bacteroidota</taxon>
        <taxon>Flavobacteriia</taxon>
        <taxon>Flavobacteriales</taxon>
        <taxon>Flavobacteriaceae</taxon>
    </lineage>
</organism>
<feature type="transmembrane region" description="Helical" evidence="1">
    <location>
        <begin position="61"/>
        <end position="79"/>
    </location>
</feature>
<evidence type="ECO:0008006" key="4">
    <source>
        <dbReference type="Google" id="ProtNLM"/>
    </source>
</evidence>
<evidence type="ECO:0000256" key="1">
    <source>
        <dbReference type="SAM" id="Phobius"/>
    </source>
</evidence>
<accession>A0ABS1WHA5</accession>
<keyword evidence="1" id="KW-0812">Transmembrane</keyword>
<feature type="transmembrane region" description="Helical" evidence="1">
    <location>
        <begin position="331"/>
        <end position="350"/>
    </location>
</feature>
<gene>
    <name evidence="2" type="ORF">JAO71_01700</name>
</gene>
<reference evidence="2 3" key="1">
    <citation type="submission" date="2020-12" db="EMBL/GenBank/DDBJ databases">
        <title>Olleya sediminilitoris sp. nov., isolated from a tidal flat.</title>
        <authorList>
            <person name="Park S."/>
            <person name="Yoon J.-H."/>
        </authorList>
    </citation>
    <scope>NUCLEOTIDE SEQUENCE [LARGE SCALE GENOMIC DNA]</scope>
    <source>
        <strain evidence="2 3">YSTF-M6</strain>
    </source>
</reference>
<dbReference type="EMBL" id="JAEMEF010000001">
    <property type="protein sequence ID" value="MBL7558501.1"/>
    <property type="molecule type" value="Genomic_DNA"/>
</dbReference>
<evidence type="ECO:0000313" key="3">
    <source>
        <dbReference type="Proteomes" id="UP000605013"/>
    </source>
</evidence>
<dbReference type="RefSeq" id="WP_116823787.1">
    <property type="nucleotide sequence ID" value="NZ_JAEMEF010000001.1"/>
</dbReference>
<protein>
    <recommendedName>
        <fullName evidence="4">Polysaccharide chain length determinant N-terminal domain-containing protein</fullName>
    </recommendedName>
</protein>
<keyword evidence="1" id="KW-0472">Membrane</keyword>